<sequence>MFQEIIAFLALGIAVIFLFKKFFLKKKKKDNNCGGGGDCGCH</sequence>
<reference evidence="2 3" key="1">
    <citation type="submission" date="2016-10" db="EMBL/GenBank/DDBJ databases">
        <authorList>
            <person name="Varghese N."/>
            <person name="Submissions S."/>
        </authorList>
    </citation>
    <scope>NUCLEOTIDE SEQUENCE [LARGE SCALE GENOMIC DNA]</scope>
    <source>
        <strain evidence="2 3">Gm-149</strain>
    </source>
</reference>
<dbReference type="RefSeq" id="WP_139068361.1">
    <property type="nucleotide sequence ID" value="NZ_BJVF01000001.1"/>
</dbReference>
<dbReference type="EMBL" id="FNEO01000001">
    <property type="protein sequence ID" value="SDI63767.1"/>
    <property type="molecule type" value="Genomic_DNA"/>
</dbReference>
<keyword evidence="1" id="KW-0812">Transmembrane</keyword>
<accession>A0A1G8M7F7</accession>
<gene>
    <name evidence="2" type="ORF">SAMN05192550_0414</name>
</gene>
<proteinExistence type="predicted"/>
<dbReference type="Proteomes" id="UP000182367">
    <property type="component" value="Unassembled WGS sequence"/>
</dbReference>
<keyword evidence="3" id="KW-1185">Reference proteome</keyword>
<keyword evidence="1" id="KW-1133">Transmembrane helix</keyword>
<evidence type="ECO:0008006" key="4">
    <source>
        <dbReference type="Google" id="ProtNLM"/>
    </source>
</evidence>
<organism evidence="2 3">
    <name type="scientific">Flavobacterium glycines</name>
    <dbReference type="NCBI Taxonomy" id="551990"/>
    <lineage>
        <taxon>Bacteria</taxon>
        <taxon>Pseudomonadati</taxon>
        <taxon>Bacteroidota</taxon>
        <taxon>Flavobacteriia</taxon>
        <taxon>Flavobacteriales</taxon>
        <taxon>Flavobacteriaceae</taxon>
        <taxon>Flavobacterium</taxon>
    </lineage>
</organism>
<name>A0A1G8M7F7_9FLAO</name>
<dbReference type="Pfam" id="PF12669">
    <property type="entry name" value="FeoB_associated"/>
    <property type="match status" value="1"/>
</dbReference>
<evidence type="ECO:0000256" key="1">
    <source>
        <dbReference type="SAM" id="Phobius"/>
    </source>
</evidence>
<keyword evidence="1" id="KW-0472">Membrane</keyword>
<evidence type="ECO:0000313" key="2">
    <source>
        <dbReference type="EMBL" id="SDI63767.1"/>
    </source>
</evidence>
<protein>
    <recommendedName>
        <fullName evidence="4">FeoB-associated Cys-rich membrane protein</fullName>
    </recommendedName>
</protein>
<evidence type="ECO:0000313" key="3">
    <source>
        <dbReference type="Proteomes" id="UP000182367"/>
    </source>
</evidence>
<feature type="transmembrane region" description="Helical" evidence="1">
    <location>
        <begin position="6"/>
        <end position="23"/>
    </location>
</feature>
<comment type="caution">
    <text evidence="2">The sequence shown here is derived from an EMBL/GenBank/DDBJ whole genome shotgun (WGS) entry which is preliminary data.</text>
</comment>